<reference evidence="8 9" key="1">
    <citation type="submission" date="2020-08" db="EMBL/GenBank/DDBJ databases">
        <title>Genomic Encyclopedia of Type Strains, Phase IV (KMG-IV): sequencing the most valuable type-strain genomes for metagenomic binning, comparative biology and taxonomic classification.</title>
        <authorList>
            <person name="Goeker M."/>
        </authorList>
    </citation>
    <scope>NUCLEOTIDE SEQUENCE [LARGE SCALE GENOMIC DNA]</scope>
    <source>
        <strain evidence="8 9">DSM 27203</strain>
    </source>
</reference>
<feature type="domain" description="Multidrug resistance protein MdtA-like C-terminal permuted SH3" evidence="7">
    <location>
        <begin position="289"/>
        <end position="350"/>
    </location>
</feature>
<gene>
    <name evidence="8" type="ORF">FHR23_001660</name>
</gene>
<comment type="caution">
    <text evidence="8">The sequence shown here is derived from an EMBL/GenBank/DDBJ whole genome shotgun (WGS) entry which is preliminary data.</text>
</comment>
<evidence type="ECO:0000313" key="9">
    <source>
        <dbReference type="Proteomes" id="UP000554342"/>
    </source>
</evidence>
<dbReference type="PANTHER" id="PTHR30158">
    <property type="entry name" value="ACRA/E-RELATED COMPONENT OF DRUG EFFLUX TRANSPORTER"/>
    <property type="match status" value="1"/>
</dbReference>
<dbReference type="Gene3D" id="1.10.287.470">
    <property type="entry name" value="Helix hairpin bin"/>
    <property type="match status" value="1"/>
</dbReference>
<evidence type="ECO:0000259" key="4">
    <source>
        <dbReference type="Pfam" id="PF25876"/>
    </source>
</evidence>
<dbReference type="NCBIfam" id="TIGR01730">
    <property type="entry name" value="RND_mfp"/>
    <property type="match status" value="1"/>
</dbReference>
<sequence>MMPLALTLLSSCGSSEKQQQQAAPTAVGYVVVKASSVPVETDIPGRISPYSVSQVRPQVSGVIQRRLFKEGSVVRAGQPLYRIDPSLYQASVNQAQANLQSAVAASAAAQAKADRYKPLAKIQAVSQQDYTDAVAAANQAKAAVAQARAALQTARINLRFTTVPAPITGKISRSYSTVGALVTANQSDALATIQQLDPVYVDMQESADALLKLRQSLDKNGVMPATASVQLKLPDGSDYGMTGRVEFTESIVDQSTGTVTLRARFPNPQGMLLPGMFVTGRFAQSVDTDAILVPQQAVTHDPKGNATLFVVGPNNKAILKTITTSRAVGSNWVVTGGIKPGDKVITQGTGKIRDGAPIKAVPQNAPQTPPQPSGKNGEGAGAEG</sequence>
<evidence type="ECO:0000256" key="2">
    <source>
        <dbReference type="ARBA" id="ARBA00009477"/>
    </source>
</evidence>
<dbReference type="InterPro" id="IPR006143">
    <property type="entry name" value="RND_pump_MFP"/>
</dbReference>
<dbReference type="InterPro" id="IPR058624">
    <property type="entry name" value="MdtA-like_HH"/>
</dbReference>
<accession>A0A840YYW9</accession>
<protein>
    <submittedName>
        <fullName evidence="8">Membrane fusion protein (Multidrug efflux system)</fullName>
    </submittedName>
</protein>
<comment type="subcellular location">
    <subcellularLocation>
        <location evidence="1">Cell envelope</location>
    </subcellularLocation>
</comment>
<dbReference type="PANTHER" id="PTHR30158:SF3">
    <property type="entry name" value="MULTIDRUG EFFLUX PUMP SUBUNIT ACRA-RELATED"/>
    <property type="match status" value="1"/>
</dbReference>
<dbReference type="Gene3D" id="2.40.420.20">
    <property type="match status" value="1"/>
</dbReference>
<comment type="similarity">
    <text evidence="2">Belongs to the membrane fusion protein (MFP) (TC 8.A.1) family.</text>
</comment>
<dbReference type="Pfam" id="PF25967">
    <property type="entry name" value="RND-MFP_C"/>
    <property type="match status" value="1"/>
</dbReference>
<evidence type="ECO:0000256" key="3">
    <source>
        <dbReference type="SAM" id="MobiDB-lite"/>
    </source>
</evidence>
<dbReference type="AlphaFoldDB" id="A0A840YYW9"/>
<dbReference type="SUPFAM" id="SSF111369">
    <property type="entry name" value="HlyD-like secretion proteins"/>
    <property type="match status" value="1"/>
</dbReference>
<evidence type="ECO:0000259" key="6">
    <source>
        <dbReference type="Pfam" id="PF25944"/>
    </source>
</evidence>
<evidence type="ECO:0000259" key="7">
    <source>
        <dbReference type="Pfam" id="PF25967"/>
    </source>
</evidence>
<proteinExistence type="inferred from homology"/>
<dbReference type="EMBL" id="JACIJI010000002">
    <property type="protein sequence ID" value="MBB5718737.1"/>
    <property type="molecule type" value="Genomic_DNA"/>
</dbReference>
<organism evidence="8 9">
    <name type="scientific">Stakelama sediminis</name>
    <dbReference type="NCBI Taxonomy" id="463200"/>
    <lineage>
        <taxon>Bacteria</taxon>
        <taxon>Pseudomonadati</taxon>
        <taxon>Pseudomonadota</taxon>
        <taxon>Alphaproteobacteria</taxon>
        <taxon>Sphingomonadales</taxon>
        <taxon>Sphingomonadaceae</taxon>
        <taxon>Stakelama</taxon>
    </lineage>
</organism>
<dbReference type="Pfam" id="PF25876">
    <property type="entry name" value="HH_MFP_RND"/>
    <property type="match status" value="1"/>
</dbReference>
<keyword evidence="9" id="KW-1185">Reference proteome</keyword>
<dbReference type="InterPro" id="IPR058625">
    <property type="entry name" value="MdtA-like_BSH"/>
</dbReference>
<evidence type="ECO:0000256" key="1">
    <source>
        <dbReference type="ARBA" id="ARBA00004196"/>
    </source>
</evidence>
<feature type="domain" description="Multidrug resistance protein MdtA-like alpha-helical hairpin" evidence="4">
    <location>
        <begin position="93"/>
        <end position="161"/>
    </location>
</feature>
<feature type="region of interest" description="Disordered" evidence="3">
    <location>
        <begin position="345"/>
        <end position="384"/>
    </location>
</feature>
<dbReference type="InterPro" id="IPR058627">
    <property type="entry name" value="MdtA-like_C"/>
</dbReference>
<evidence type="ECO:0000259" key="5">
    <source>
        <dbReference type="Pfam" id="PF25917"/>
    </source>
</evidence>
<name>A0A840YYW9_9SPHN</name>
<dbReference type="InterPro" id="IPR058626">
    <property type="entry name" value="MdtA-like_b-barrel"/>
</dbReference>
<feature type="domain" description="Multidrug resistance protein MdtA-like barrel-sandwich hybrid" evidence="5">
    <location>
        <begin position="53"/>
        <end position="194"/>
    </location>
</feature>
<evidence type="ECO:0000313" key="8">
    <source>
        <dbReference type="EMBL" id="MBB5718737.1"/>
    </source>
</evidence>
<dbReference type="Gene3D" id="2.40.50.100">
    <property type="match status" value="1"/>
</dbReference>
<dbReference type="Pfam" id="PF25917">
    <property type="entry name" value="BSH_RND"/>
    <property type="match status" value="1"/>
</dbReference>
<dbReference type="Gene3D" id="2.40.30.170">
    <property type="match status" value="1"/>
</dbReference>
<dbReference type="GO" id="GO:0022857">
    <property type="term" value="F:transmembrane transporter activity"/>
    <property type="evidence" value="ECO:0007669"/>
    <property type="project" value="InterPro"/>
</dbReference>
<feature type="domain" description="Multidrug resistance protein MdtA-like beta-barrel" evidence="6">
    <location>
        <begin position="198"/>
        <end position="281"/>
    </location>
</feature>
<dbReference type="Proteomes" id="UP000554342">
    <property type="component" value="Unassembled WGS sequence"/>
</dbReference>
<dbReference type="GO" id="GO:0046677">
    <property type="term" value="P:response to antibiotic"/>
    <property type="evidence" value="ECO:0007669"/>
    <property type="project" value="TreeGrafter"/>
</dbReference>
<dbReference type="FunFam" id="2.40.420.20:FF:000001">
    <property type="entry name" value="Efflux RND transporter periplasmic adaptor subunit"/>
    <property type="match status" value="1"/>
</dbReference>
<dbReference type="GO" id="GO:0005886">
    <property type="term" value="C:plasma membrane"/>
    <property type="evidence" value="ECO:0007669"/>
    <property type="project" value="UniProtKB-SubCell"/>
</dbReference>
<dbReference type="Pfam" id="PF25944">
    <property type="entry name" value="Beta-barrel_RND"/>
    <property type="match status" value="1"/>
</dbReference>